<dbReference type="Proteomes" id="UP001163152">
    <property type="component" value="Chromosome"/>
</dbReference>
<sequence>MYTYAFLPNSDDPLDLPEGISGSLQLVAVNGIAALVEPGLSLETIQISDDVLMQAVLCHDQVIREMFEQTPLLPLRFGTYFVSRQGLMEHLGAHWTEYLDKLAKLQGQAEYLLKLVPLAAPEFAVPPDLKGKDYFLFKKQDYQTKVDWQRQQRSELEKVLEAMAQRCPQWTCTEPKDGVERIYILSDRQYEPLLQDWVKTWQSFCPRWELSLGEALPPYHFV</sequence>
<evidence type="ECO:0000313" key="4">
    <source>
        <dbReference type="EMBL" id="WAL58687.1"/>
    </source>
</evidence>
<comment type="similarity">
    <text evidence="3">Belongs to the gas vesicle GvpF/GvpL family.</text>
</comment>
<evidence type="ECO:0000256" key="2">
    <source>
        <dbReference type="ARBA" id="ARBA00035108"/>
    </source>
</evidence>
<dbReference type="GO" id="GO:0031412">
    <property type="term" value="P:gas vesicle organization"/>
    <property type="evidence" value="ECO:0007669"/>
    <property type="project" value="InterPro"/>
</dbReference>
<keyword evidence="1" id="KW-0304">Gas vesicle</keyword>
<dbReference type="InterPro" id="IPR009430">
    <property type="entry name" value="GvpL/GvpF"/>
</dbReference>
<keyword evidence="5" id="KW-1185">Reference proteome</keyword>
<dbReference type="Pfam" id="PF06386">
    <property type="entry name" value="GvpL_GvpF"/>
    <property type="match status" value="1"/>
</dbReference>
<gene>
    <name evidence="4" type="ORF">OXH18_16075</name>
</gene>
<dbReference type="KEGG" id="tsin:OXH18_16075"/>
<evidence type="ECO:0000313" key="5">
    <source>
        <dbReference type="Proteomes" id="UP001163152"/>
    </source>
</evidence>
<dbReference type="PANTHER" id="PTHR36852">
    <property type="entry name" value="PROTEIN GVPL 2"/>
    <property type="match status" value="1"/>
</dbReference>
<evidence type="ECO:0000256" key="3">
    <source>
        <dbReference type="ARBA" id="ARBA00035643"/>
    </source>
</evidence>
<organism evidence="4 5">
    <name type="scientific">Thermocoleostomius sinensis A174</name>
    <dbReference type="NCBI Taxonomy" id="2016057"/>
    <lineage>
        <taxon>Bacteria</taxon>
        <taxon>Bacillati</taxon>
        <taxon>Cyanobacteriota</taxon>
        <taxon>Cyanophyceae</taxon>
        <taxon>Oculatellales</taxon>
        <taxon>Oculatellaceae</taxon>
        <taxon>Thermocoleostomius</taxon>
    </lineage>
</organism>
<reference evidence="4" key="1">
    <citation type="submission" date="2022-12" db="EMBL/GenBank/DDBJ databases">
        <title>Polyphasic identification of a Novel Hot-Spring Cyanobacterium Ocullathermofonsia sinensis gen nov. sp. nov. and Genomic Insights on its Adaptations to the Thermal Habitat.</title>
        <authorList>
            <person name="Daroch M."/>
            <person name="Tang J."/>
            <person name="Jiang Y."/>
        </authorList>
    </citation>
    <scope>NUCLEOTIDE SEQUENCE</scope>
    <source>
        <strain evidence="4">PKUAC-SCTA174</strain>
    </source>
</reference>
<comment type="subcellular location">
    <subcellularLocation>
        <location evidence="2">Gas vesicle</location>
    </subcellularLocation>
</comment>
<proteinExistence type="inferred from homology"/>
<dbReference type="PANTHER" id="PTHR36852:SF1">
    <property type="entry name" value="PROTEIN GVPL 2"/>
    <property type="match status" value="1"/>
</dbReference>
<dbReference type="GO" id="GO:0031411">
    <property type="term" value="C:gas vesicle"/>
    <property type="evidence" value="ECO:0007669"/>
    <property type="project" value="UniProtKB-SubCell"/>
</dbReference>
<dbReference type="RefSeq" id="WP_268608114.1">
    <property type="nucleotide sequence ID" value="NZ_CP113797.1"/>
</dbReference>
<accession>A0A9E8Z9C9</accession>
<evidence type="ECO:0000256" key="1">
    <source>
        <dbReference type="ARBA" id="ARBA00022987"/>
    </source>
</evidence>
<name>A0A9E8Z9C9_9CYAN</name>
<protein>
    <submittedName>
        <fullName evidence="4">GvpL/GvpF family gas vesicle protein</fullName>
    </submittedName>
</protein>
<dbReference type="AlphaFoldDB" id="A0A9E8Z9C9"/>
<dbReference type="EMBL" id="CP113797">
    <property type="protein sequence ID" value="WAL58687.1"/>
    <property type="molecule type" value="Genomic_DNA"/>
</dbReference>